<evidence type="ECO:0000256" key="6">
    <source>
        <dbReference type="ARBA" id="ARBA00022832"/>
    </source>
</evidence>
<dbReference type="Gene3D" id="4.10.372.10">
    <property type="entry name" value="Lipoxygenase-1, Domain 3"/>
    <property type="match status" value="1"/>
</dbReference>
<dbReference type="EC" id="1.13.11.-" evidence="13"/>
<evidence type="ECO:0000256" key="4">
    <source>
        <dbReference type="ARBA" id="ARBA00022723"/>
    </source>
</evidence>
<gene>
    <name evidence="17" type="ORF">Cni_G15370</name>
</gene>
<dbReference type="AlphaFoldDB" id="A0AAQ3QBH8"/>
<evidence type="ECO:0000313" key="17">
    <source>
        <dbReference type="EMBL" id="WOL06636.1"/>
    </source>
</evidence>
<dbReference type="GO" id="GO:0006633">
    <property type="term" value="P:fatty acid biosynthetic process"/>
    <property type="evidence" value="ECO:0007669"/>
    <property type="project" value="UniProtKB-KW"/>
</dbReference>
<evidence type="ECO:0000256" key="5">
    <source>
        <dbReference type="ARBA" id="ARBA00022767"/>
    </source>
</evidence>
<comment type="cofactor">
    <cofactor evidence="1">
        <name>Fe cation</name>
        <dbReference type="ChEBI" id="CHEBI:24875"/>
    </cofactor>
</comment>
<feature type="domain" description="Lipoxygenase" evidence="16">
    <location>
        <begin position="215"/>
        <end position="908"/>
    </location>
</feature>
<accession>A0AAQ3QBH8</accession>
<comment type="caution">
    <text evidence="12">Lacks conserved residue(s) required for the propagation of feature annotation.</text>
</comment>
<dbReference type="SUPFAM" id="SSF48484">
    <property type="entry name" value="Lipoxigenase"/>
    <property type="match status" value="1"/>
</dbReference>
<evidence type="ECO:0000256" key="13">
    <source>
        <dbReference type="RuleBase" id="RU003975"/>
    </source>
</evidence>
<dbReference type="InterPro" id="IPR001024">
    <property type="entry name" value="PLAT/LH2_dom"/>
</dbReference>
<keyword evidence="6" id="KW-0276">Fatty acid metabolism</keyword>
<feature type="domain" description="PLAT" evidence="15">
    <location>
        <begin position="76"/>
        <end position="212"/>
    </location>
</feature>
<dbReference type="FunFam" id="1.20.245.10:FF:000002">
    <property type="entry name" value="Lipoxygenase"/>
    <property type="match status" value="1"/>
</dbReference>
<evidence type="ECO:0000256" key="12">
    <source>
        <dbReference type="PROSITE-ProRule" id="PRU00152"/>
    </source>
</evidence>
<evidence type="ECO:0000256" key="7">
    <source>
        <dbReference type="ARBA" id="ARBA00022964"/>
    </source>
</evidence>
<keyword evidence="4" id="KW-0479">Metal-binding</keyword>
<dbReference type="Proteomes" id="UP001327560">
    <property type="component" value="Chromosome 5"/>
</dbReference>
<evidence type="ECO:0000313" key="18">
    <source>
        <dbReference type="Proteomes" id="UP001327560"/>
    </source>
</evidence>
<keyword evidence="8" id="KW-0560">Oxidoreductase</keyword>
<dbReference type="PRINTS" id="PR00087">
    <property type="entry name" value="LIPOXYGENASE"/>
</dbReference>
<dbReference type="CDD" id="cd01751">
    <property type="entry name" value="PLAT_LH2"/>
    <property type="match status" value="1"/>
</dbReference>
<dbReference type="InterPro" id="IPR036392">
    <property type="entry name" value="PLAT/LH2_dom_sf"/>
</dbReference>
<dbReference type="PROSITE" id="PS50095">
    <property type="entry name" value="PLAT"/>
    <property type="match status" value="1"/>
</dbReference>
<comment type="pathway">
    <text evidence="13">Lipid metabolism; oxylipin biosynthesis.</text>
</comment>
<dbReference type="Pfam" id="PF00305">
    <property type="entry name" value="Lipoxygenase"/>
    <property type="match status" value="1"/>
</dbReference>
<comment type="function">
    <text evidence="13">Plant lipoxygenase may be involved in a number of diverse aspects of plant physiology including growth and development, pest resistance, and senescence or responses to wounding.</text>
</comment>
<dbReference type="InterPro" id="IPR020834">
    <property type="entry name" value="LipOase_CS"/>
</dbReference>
<keyword evidence="10" id="KW-0443">Lipid metabolism</keyword>
<dbReference type="PRINTS" id="PR00468">
    <property type="entry name" value="PLTLPOXGNASE"/>
</dbReference>
<evidence type="ECO:0000256" key="3">
    <source>
        <dbReference type="ARBA" id="ARBA00022516"/>
    </source>
</evidence>
<keyword evidence="9" id="KW-0408">Iron</keyword>
<dbReference type="InterPro" id="IPR013819">
    <property type="entry name" value="LipOase_C"/>
</dbReference>
<evidence type="ECO:0000256" key="1">
    <source>
        <dbReference type="ARBA" id="ARBA00001962"/>
    </source>
</evidence>
<dbReference type="Pfam" id="PF01477">
    <property type="entry name" value="PLAT"/>
    <property type="match status" value="1"/>
</dbReference>
<dbReference type="Gene3D" id="1.20.245.10">
    <property type="entry name" value="Lipoxygenase-1, Domain 5"/>
    <property type="match status" value="1"/>
</dbReference>
<dbReference type="InterPro" id="IPR042057">
    <property type="entry name" value="Lipoxy_PLAT/LH2"/>
</dbReference>
<dbReference type="PROSITE" id="PS00081">
    <property type="entry name" value="LIPOXYGENASE_2"/>
    <property type="match status" value="1"/>
</dbReference>
<keyword evidence="3 13" id="KW-0444">Lipid biosynthesis</keyword>
<keyword evidence="5 13" id="KW-0925">Oxylipin biosynthesis</keyword>
<keyword evidence="7" id="KW-0223">Dioxygenase</keyword>
<dbReference type="Gene3D" id="4.10.375.10">
    <property type="entry name" value="Lipoxygenase-1, Domain 2"/>
    <property type="match status" value="1"/>
</dbReference>
<evidence type="ECO:0000256" key="14">
    <source>
        <dbReference type="SAM" id="MobiDB-lite"/>
    </source>
</evidence>
<dbReference type="SMART" id="SM00308">
    <property type="entry name" value="LH2"/>
    <property type="match status" value="1"/>
</dbReference>
<dbReference type="GO" id="GO:0031408">
    <property type="term" value="P:oxylipin biosynthetic process"/>
    <property type="evidence" value="ECO:0007669"/>
    <property type="project" value="UniProtKB-UniRule"/>
</dbReference>
<evidence type="ECO:0000259" key="15">
    <source>
        <dbReference type="PROSITE" id="PS50095"/>
    </source>
</evidence>
<dbReference type="GO" id="GO:0016702">
    <property type="term" value="F:oxidoreductase activity, acting on single donors with incorporation of molecular oxygen, incorporation of two atoms of oxygen"/>
    <property type="evidence" value="ECO:0007669"/>
    <property type="project" value="InterPro"/>
</dbReference>
<protein>
    <recommendedName>
        <fullName evidence="13">Lipoxygenase</fullName>
        <ecNumber evidence="13">1.13.11.-</ecNumber>
    </recommendedName>
</protein>
<proteinExistence type="inferred from homology"/>
<keyword evidence="11 13" id="KW-0275">Fatty acid biosynthesis</keyword>
<evidence type="ECO:0000256" key="8">
    <source>
        <dbReference type="ARBA" id="ARBA00023002"/>
    </source>
</evidence>
<dbReference type="GO" id="GO:0046872">
    <property type="term" value="F:metal ion binding"/>
    <property type="evidence" value="ECO:0007669"/>
    <property type="project" value="UniProtKB-UniRule"/>
</dbReference>
<evidence type="ECO:0000256" key="9">
    <source>
        <dbReference type="ARBA" id="ARBA00023004"/>
    </source>
</evidence>
<dbReference type="PROSITE" id="PS51393">
    <property type="entry name" value="LIPOXYGENASE_3"/>
    <property type="match status" value="1"/>
</dbReference>
<evidence type="ECO:0000256" key="11">
    <source>
        <dbReference type="ARBA" id="ARBA00023160"/>
    </source>
</evidence>
<dbReference type="InterPro" id="IPR001246">
    <property type="entry name" value="LipOase_plant"/>
</dbReference>
<dbReference type="InterPro" id="IPR000907">
    <property type="entry name" value="LipOase"/>
</dbReference>
<name>A0AAQ3QBH8_9LILI</name>
<dbReference type="InterPro" id="IPR036226">
    <property type="entry name" value="LipOase_C_sf"/>
</dbReference>
<evidence type="ECO:0000256" key="2">
    <source>
        <dbReference type="ARBA" id="ARBA00009419"/>
    </source>
</evidence>
<feature type="region of interest" description="Disordered" evidence="14">
    <location>
        <begin position="279"/>
        <end position="301"/>
    </location>
</feature>
<dbReference type="PANTHER" id="PTHR11771">
    <property type="entry name" value="LIPOXYGENASE"/>
    <property type="match status" value="1"/>
</dbReference>
<dbReference type="GO" id="GO:0034440">
    <property type="term" value="P:lipid oxidation"/>
    <property type="evidence" value="ECO:0007669"/>
    <property type="project" value="InterPro"/>
</dbReference>
<sequence length="908" mass="102647">MAASMEMMGSFQLQRTAILPSSSSPLLRGAEHSKLLFPTKQRRSYRAVRSPVAAMVLKERLVMVEEIEEKPVRFKVRAAVTVRRKNKVALKESIANEVDAFFDKLGINVVLELVSTEIDPKKGKPKTSNRAELKGWFEKKSTKAERVVYTAEFAVDSSFGEPGAITVLNRHQNEFFLESIVVEGFACGPVHFPCNSWVQPARIHPAKRVFFSNKPYLPTETPPGLGELRHQELKELRGDGRGERRLSDRVFDFDTYNDLGNPDKGFEFARPVLGGEKMPYPRRLRTGRSPTISDKNAESRAEDPLPMYVPRDEQFEEGRQAMLMEGAKKAVLHNLLPLIVSKLCPESNDFKAFHEVDNLFKEGLRLKRSLQDRLFHKLPYLTEIEEFIQGVIRYDTPDIITKDKFAWLRDDEFARQTLAGINPVNIERLQVFPPVSKLDPAIYGPQESAIKEEHIISQLNGMSLQQALEEKKLFMLDYHDLYLPFLDRINAQDGRKAYGTRTIFFLTELGTLKPIAIELSLPPVRAGDDRASRVLTPPTDATSNWLWQLAKAHVCSNDAGLHQLVNHWLKTHACMEPFIIAAHRQLSAMHPVFKLLKPHMRYTLHVNALARQILINGGGVIESGFTPGPVCMDISAAYYRDHWRFDHEGLPADLLRRGMAVEDETQPHGLRLVIEDYPYATDGLLLWSAIESWVKKYVAAYYSDGEVVRSDTELQSWYSEAVNVGHGDKRNAPWWPRLTSPGELSTFLTTLIWLSSAQHAALNFGQYPLGGYIPNRPPLMRRLVPAEGDPEYENFRADPAKYFLSALPSLTQATTFMTVIDTLSTHSADEEYLGERPDPYTWTGDGEMVEAFHDFATEMRRAEAEIGRRNADPARRNRCGAGVLTYELMAPSSGPGITCRGVPNSVTI</sequence>
<keyword evidence="18" id="KW-1185">Reference proteome</keyword>
<dbReference type="FunFam" id="3.10.450.60:FF:000002">
    <property type="entry name" value="Lipoxygenase"/>
    <property type="match status" value="1"/>
</dbReference>
<comment type="similarity">
    <text evidence="2 13">Belongs to the lipoxygenase family.</text>
</comment>
<dbReference type="Gene3D" id="3.10.450.60">
    <property type="match status" value="1"/>
</dbReference>
<dbReference type="SUPFAM" id="SSF49723">
    <property type="entry name" value="Lipase/lipooxygenase domain (PLAT/LH2 domain)"/>
    <property type="match status" value="1"/>
</dbReference>
<reference evidence="17 18" key="1">
    <citation type="submission" date="2023-10" db="EMBL/GenBank/DDBJ databases">
        <title>Chromosome-scale genome assembly provides insights into flower coloration mechanisms of Canna indica.</title>
        <authorList>
            <person name="Li C."/>
        </authorList>
    </citation>
    <scope>NUCLEOTIDE SEQUENCE [LARGE SCALE GENOMIC DNA]</scope>
    <source>
        <tissue evidence="17">Flower</tissue>
    </source>
</reference>
<organism evidence="17 18">
    <name type="scientific">Canna indica</name>
    <name type="common">Indian-shot</name>
    <dbReference type="NCBI Taxonomy" id="4628"/>
    <lineage>
        <taxon>Eukaryota</taxon>
        <taxon>Viridiplantae</taxon>
        <taxon>Streptophyta</taxon>
        <taxon>Embryophyta</taxon>
        <taxon>Tracheophyta</taxon>
        <taxon>Spermatophyta</taxon>
        <taxon>Magnoliopsida</taxon>
        <taxon>Liliopsida</taxon>
        <taxon>Zingiberales</taxon>
        <taxon>Cannaceae</taxon>
        <taxon>Canna</taxon>
    </lineage>
</organism>
<dbReference type="InterPro" id="IPR027433">
    <property type="entry name" value="Lipoxygenase_dom_3"/>
</dbReference>
<evidence type="ECO:0000256" key="10">
    <source>
        <dbReference type="ARBA" id="ARBA00023098"/>
    </source>
</evidence>
<evidence type="ECO:0000259" key="16">
    <source>
        <dbReference type="PROSITE" id="PS51393"/>
    </source>
</evidence>
<dbReference type="EMBL" id="CP136894">
    <property type="protein sequence ID" value="WOL06636.1"/>
    <property type="molecule type" value="Genomic_DNA"/>
</dbReference>
<dbReference type="Gene3D" id="2.60.60.20">
    <property type="entry name" value="PLAT/LH2 domain"/>
    <property type="match status" value="1"/>
</dbReference>